<organism evidence="9 10">
    <name type="scientific">Clohesyomyces aquaticus</name>
    <dbReference type="NCBI Taxonomy" id="1231657"/>
    <lineage>
        <taxon>Eukaryota</taxon>
        <taxon>Fungi</taxon>
        <taxon>Dikarya</taxon>
        <taxon>Ascomycota</taxon>
        <taxon>Pezizomycotina</taxon>
        <taxon>Dothideomycetes</taxon>
        <taxon>Pleosporomycetidae</taxon>
        <taxon>Pleosporales</taxon>
        <taxon>Lindgomycetaceae</taxon>
        <taxon>Clohesyomyces</taxon>
    </lineage>
</organism>
<protein>
    <recommendedName>
        <fullName evidence="8">Rhodopsin domain-containing protein</fullName>
    </recommendedName>
</protein>
<name>A0A1Y1ZFE0_9PLEO</name>
<feature type="compositionally biased region" description="Polar residues" evidence="6">
    <location>
        <begin position="309"/>
        <end position="318"/>
    </location>
</feature>
<dbReference type="InterPro" id="IPR052337">
    <property type="entry name" value="SAT4-like"/>
</dbReference>
<evidence type="ECO:0000256" key="7">
    <source>
        <dbReference type="SAM" id="Phobius"/>
    </source>
</evidence>
<feature type="compositionally biased region" description="Polar residues" evidence="6">
    <location>
        <begin position="382"/>
        <end position="391"/>
    </location>
</feature>
<feature type="domain" description="Rhodopsin" evidence="8">
    <location>
        <begin position="35"/>
        <end position="276"/>
    </location>
</feature>
<gene>
    <name evidence="9" type="ORF">BCR34DRAFT_488389</name>
</gene>
<reference evidence="9 10" key="1">
    <citation type="submission" date="2016-07" db="EMBL/GenBank/DDBJ databases">
        <title>Pervasive Adenine N6-methylation of Active Genes in Fungi.</title>
        <authorList>
            <consortium name="DOE Joint Genome Institute"/>
            <person name="Mondo S.J."/>
            <person name="Dannebaum R.O."/>
            <person name="Kuo R.C."/>
            <person name="Labutti K."/>
            <person name="Haridas S."/>
            <person name="Kuo A."/>
            <person name="Salamov A."/>
            <person name="Ahrendt S.R."/>
            <person name="Lipzen A."/>
            <person name="Sullivan W."/>
            <person name="Andreopoulos W.B."/>
            <person name="Clum A."/>
            <person name="Lindquist E."/>
            <person name="Daum C."/>
            <person name="Ramamoorthy G.K."/>
            <person name="Gryganskyi A."/>
            <person name="Culley D."/>
            <person name="Magnuson J.K."/>
            <person name="James T.Y."/>
            <person name="O'Malley M.A."/>
            <person name="Stajich J.E."/>
            <person name="Spatafora J.W."/>
            <person name="Visel A."/>
            <person name="Grigoriev I.V."/>
        </authorList>
    </citation>
    <scope>NUCLEOTIDE SEQUENCE [LARGE SCALE GENOMIC DNA]</scope>
    <source>
        <strain evidence="9 10">CBS 115471</strain>
    </source>
</reference>
<feature type="transmembrane region" description="Helical" evidence="7">
    <location>
        <begin position="51"/>
        <end position="69"/>
    </location>
</feature>
<dbReference type="PANTHER" id="PTHR33048">
    <property type="entry name" value="PTH11-LIKE INTEGRAL MEMBRANE PROTEIN (AFU_ORTHOLOGUE AFUA_5G11245)"/>
    <property type="match status" value="1"/>
</dbReference>
<feature type="transmembrane region" description="Helical" evidence="7">
    <location>
        <begin position="101"/>
        <end position="122"/>
    </location>
</feature>
<feature type="region of interest" description="Disordered" evidence="6">
    <location>
        <begin position="282"/>
        <end position="364"/>
    </location>
</feature>
<feature type="transmembrane region" description="Helical" evidence="7">
    <location>
        <begin position="129"/>
        <end position="150"/>
    </location>
</feature>
<dbReference type="OrthoDB" id="5022096at2759"/>
<comment type="caution">
    <text evidence="9">The sequence shown here is derived from an EMBL/GenBank/DDBJ whole genome shotgun (WGS) entry which is preliminary data.</text>
</comment>
<comment type="similarity">
    <text evidence="5">Belongs to the SAT4 family.</text>
</comment>
<comment type="subcellular location">
    <subcellularLocation>
        <location evidence="1">Membrane</location>
        <topology evidence="1">Multi-pass membrane protein</topology>
    </subcellularLocation>
</comment>
<evidence type="ECO:0000313" key="9">
    <source>
        <dbReference type="EMBL" id="ORY08687.1"/>
    </source>
</evidence>
<feature type="compositionally biased region" description="Basic and acidic residues" evidence="6">
    <location>
        <begin position="393"/>
        <end position="409"/>
    </location>
</feature>
<keyword evidence="10" id="KW-1185">Reference proteome</keyword>
<feature type="transmembrane region" description="Helical" evidence="7">
    <location>
        <begin position="181"/>
        <end position="201"/>
    </location>
</feature>
<evidence type="ECO:0000256" key="1">
    <source>
        <dbReference type="ARBA" id="ARBA00004141"/>
    </source>
</evidence>
<evidence type="ECO:0000313" key="10">
    <source>
        <dbReference type="Proteomes" id="UP000193144"/>
    </source>
</evidence>
<evidence type="ECO:0000256" key="4">
    <source>
        <dbReference type="ARBA" id="ARBA00023136"/>
    </source>
</evidence>
<evidence type="ECO:0000256" key="6">
    <source>
        <dbReference type="SAM" id="MobiDB-lite"/>
    </source>
</evidence>
<evidence type="ECO:0000256" key="3">
    <source>
        <dbReference type="ARBA" id="ARBA00022989"/>
    </source>
</evidence>
<dbReference type="Pfam" id="PF20684">
    <property type="entry name" value="Fung_rhodopsin"/>
    <property type="match status" value="1"/>
</dbReference>
<proteinExistence type="inferred from homology"/>
<keyword evidence="4 7" id="KW-0472">Membrane</keyword>
<keyword evidence="3 7" id="KW-1133">Transmembrane helix</keyword>
<dbReference type="Proteomes" id="UP000193144">
    <property type="component" value="Unassembled WGS sequence"/>
</dbReference>
<feature type="region of interest" description="Disordered" evidence="6">
    <location>
        <begin position="382"/>
        <end position="409"/>
    </location>
</feature>
<evidence type="ECO:0000256" key="5">
    <source>
        <dbReference type="ARBA" id="ARBA00038359"/>
    </source>
</evidence>
<feature type="transmembrane region" description="Helical" evidence="7">
    <location>
        <begin position="18"/>
        <end position="39"/>
    </location>
</feature>
<feature type="transmembrane region" description="Helical" evidence="7">
    <location>
        <begin position="250"/>
        <end position="267"/>
    </location>
</feature>
<dbReference type="AlphaFoldDB" id="A0A1Y1ZFE0"/>
<dbReference type="STRING" id="1231657.A0A1Y1ZFE0"/>
<keyword evidence="2 7" id="KW-0812">Transmembrane</keyword>
<dbReference type="EMBL" id="MCFA01000096">
    <property type="protein sequence ID" value="ORY08687.1"/>
    <property type="molecule type" value="Genomic_DNA"/>
</dbReference>
<evidence type="ECO:0000259" key="8">
    <source>
        <dbReference type="Pfam" id="PF20684"/>
    </source>
</evidence>
<feature type="compositionally biased region" description="Polar residues" evidence="6">
    <location>
        <begin position="355"/>
        <end position="364"/>
    </location>
</feature>
<dbReference type="InterPro" id="IPR049326">
    <property type="entry name" value="Rhodopsin_dom_fungi"/>
</dbReference>
<dbReference type="GO" id="GO:0016020">
    <property type="term" value="C:membrane"/>
    <property type="evidence" value="ECO:0007669"/>
    <property type="project" value="UniProtKB-SubCell"/>
</dbReference>
<accession>A0A1Y1ZFE0</accession>
<evidence type="ECO:0000256" key="2">
    <source>
        <dbReference type="ARBA" id="ARBA00022692"/>
    </source>
</evidence>
<feature type="compositionally biased region" description="Basic and acidic residues" evidence="6">
    <location>
        <begin position="331"/>
        <end position="354"/>
    </location>
</feature>
<feature type="transmembrane region" description="Helical" evidence="7">
    <location>
        <begin position="213"/>
        <end position="234"/>
    </location>
</feature>
<dbReference type="PANTHER" id="PTHR33048:SF167">
    <property type="entry name" value="INTEGRAL MEMBRANE PROTEIN"/>
    <property type="match status" value="1"/>
</dbReference>
<sequence>MAAVIPIHHPYENEGPSILGATLTVTGLALLTTIARMYVRVSMIRNVGWDDYTMIFAMCLCIAGQGVVIPEVYYGAGKHIEYIALTDLPKSSRLNFISQPIYLIAICVVKISIGFFLLRIAIHAFYRRVIIGIMAFIAFYTTGCFLTVMLQCTNLAVQWDPTAKGVCWSPKTLHALSYTNVALNIATDLLLAVIIPIPMLWNVQMNMRQKASVMAILSLGLFATAACLVKISYLPNYGKTGDWLWDSRNITIWTIVECNVGIISGNLPTMKPLFRKVLGSTYGHGSRGKSGGKYVSKPYGPGTGHHSQKNYNSLGSSKAQEDSFQPYGVDESVKMTKIAGKDQSRRRSSFEESPGKNSTESISWLNVDQSAGKLGGIMKTTEVNVSQSGNKAKSVDDFSRPERKEAHIV</sequence>